<reference evidence="7" key="3">
    <citation type="submission" date="2020-05" db="UniProtKB">
        <authorList>
            <consortium name="EnsemblMetazoa"/>
        </authorList>
    </citation>
    <scope>IDENTIFICATION</scope>
    <source>
        <strain evidence="7">USDA</strain>
    </source>
</reference>
<proteinExistence type="predicted"/>
<dbReference type="STRING" id="121224.E0VVK5"/>
<feature type="compositionally biased region" description="Low complexity" evidence="4">
    <location>
        <begin position="49"/>
        <end position="65"/>
    </location>
</feature>
<evidence type="ECO:0000256" key="4">
    <source>
        <dbReference type="SAM" id="MobiDB-lite"/>
    </source>
</evidence>
<dbReference type="PROSITE" id="PS51845">
    <property type="entry name" value="PDEASE_I_2"/>
    <property type="match status" value="1"/>
</dbReference>
<feature type="compositionally biased region" description="Basic and acidic residues" evidence="4">
    <location>
        <begin position="13"/>
        <end position="25"/>
    </location>
</feature>
<evidence type="ECO:0000256" key="1">
    <source>
        <dbReference type="ARBA" id="ARBA00022535"/>
    </source>
</evidence>
<dbReference type="GO" id="GO:0046872">
    <property type="term" value="F:metal ion binding"/>
    <property type="evidence" value="ECO:0007669"/>
    <property type="project" value="UniProtKB-KW"/>
</dbReference>
<dbReference type="HOGENOM" id="CLU_666169_0_0_1"/>
<dbReference type="InterPro" id="IPR002073">
    <property type="entry name" value="PDEase_catalytic_dom"/>
</dbReference>
<keyword evidence="3" id="KW-0378">Hydrolase</keyword>
<evidence type="ECO:0000259" key="5">
    <source>
        <dbReference type="PROSITE" id="PS51845"/>
    </source>
</evidence>
<dbReference type="KEGG" id="phu:Phum_PHUM464080"/>
<dbReference type="SUPFAM" id="SSF109604">
    <property type="entry name" value="HD-domain/PDEase-like"/>
    <property type="match status" value="1"/>
</dbReference>
<evidence type="ECO:0000256" key="3">
    <source>
        <dbReference type="ARBA" id="ARBA00022801"/>
    </source>
</evidence>
<dbReference type="CTD" id="8238593"/>
<accession>E0VVK5</accession>
<sequence>MWKNRLASPPDSKVTRDEDNLDRCGDSPGRNGKCAKAGSLTIVRRSSTKKSSTNRSSSADSSLSSPTGDDDNLSSVDLTSEKLPPVDTPDACDKAALRLRCLLHLLERGEIPEEILKKNINYAAKVLEAVYIDETKRLADEDDELSEVQPDAVPPEVREWLTSTFTRQLATTRRKADEKPKFRSVAHAIRAGIFVDRIYRRVTSSSMMHFPPEVVKVLKTLDDWSFDVFALDEAADGQPVKYIGYDLLNRYGMIHNVDKSKAASLVLHCCDISHPAKRWDLHSRWTGLLLEEFFRQGDMERDLGLPFSPLCDRKTTLVAESQIGFIEFIVEPSLAVCSDMLEIILGPQKQDDGTGEETTESQKPWVEMLVTNKTKWREQAAKVKEIFYFNADAEIRAQEELEENQNDDARNDE</sequence>
<keyword evidence="8" id="KW-1185">Reference proteome</keyword>
<dbReference type="eggNOG" id="KOG3688">
    <property type="taxonomic scope" value="Eukaryota"/>
</dbReference>
<dbReference type="EMBL" id="AAZO01005646">
    <property type="status" value="NOT_ANNOTATED_CDS"/>
    <property type="molecule type" value="Genomic_DNA"/>
</dbReference>
<dbReference type="EnsemblMetazoa" id="PHUM464080-RA">
    <property type="protein sequence ID" value="PHUM464080-PA"/>
    <property type="gene ID" value="PHUM464080"/>
</dbReference>
<evidence type="ECO:0000313" key="6">
    <source>
        <dbReference type="EMBL" id="EEB17411.1"/>
    </source>
</evidence>
<organism>
    <name type="scientific">Pediculus humanus subsp. corporis</name>
    <name type="common">Body louse</name>
    <dbReference type="NCBI Taxonomy" id="121224"/>
    <lineage>
        <taxon>Eukaryota</taxon>
        <taxon>Metazoa</taxon>
        <taxon>Ecdysozoa</taxon>
        <taxon>Arthropoda</taxon>
        <taxon>Hexapoda</taxon>
        <taxon>Insecta</taxon>
        <taxon>Pterygota</taxon>
        <taxon>Neoptera</taxon>
        <taxon>Paraneoptera</taxon>
        <taxon>Psocodea</taxon>
        <taxon>Troctomorpha</taxon>
        <taxon>Phthiraptera</taxon>
        <taxon>Anoplura</taxon>
        <taxon>Pediculidae</taxon>
        <taxon>Pediculus</taxon>
    </lineage>
</organism>
<dbReference type="InterPro" id="IPR036971">
    <property type="entry name" value="PDEase_catalytic_dom_sf"/>
</dbReference>
<protein>
    <submittedName>
        <fullName evidence="6">Calcium/calmodulin-dependent 3,5-cyclic nucleotide phosphodiesterase, putative</fullName>
    </submittedName>
</protein>
<dbReference type="InParanoid" id="E0VVK5"/>
<reference evidence="6" key="2">
    <citation type="submission" date="2007-04" db="EMBL/GenBank/DDBJ databases">
        <title>The genome of the human body louse.</title>
        <authorList>
            <consortium name="The Human Body Louse Genome Consortium"/>
            <person name="Kirkness E."/>
            <person name="Walenz B."/>
            <person name="Hass B."/>
            <person name="Bruggner R."/>
            <person name="Strausberg R."/>
        </authorList>
    </citation>
    <scope>NUCLEOTIDE SEQUENCE</scope>
    <source>
        <strain evidence="6">USDA</strain>
    </source>
</reference>
<dbReference type="VEuPathDB" id="VectorBase:PHUM464080"/>
<dbReference type="OrthoDB" id="189220at2759"/>
<keyword evidence="2" id="KW-0479">Metal-binding</keyword>
<dbReference type="Pfam" id="PF00233">
    <property type="entry name" value="PDEase_I"/>
    <property type="match status" value="1"/>
</dbReference>
<dbReference type="EMBL" id="AAZO01005645">
    <property type="status" value="NOT_ANNOTATED_CDS"/>
    <property type="molecule type" value="Genomic_DNA"/>
</dbReference>
<dbReference type="Pfam" id="PF08499">
    <property type="entry name" value="PDEase_I_N"/>
    <property type="match status" value="1"/>
</dbReference>
<feature type="region of interest" description="Disordered" evidence="4">
    <location>
        <begin position="1"/>
        <end position="89"/>
    </location>
</feature>
<dbReference type="GO" id="GO:0004114">
    <property type="term" value="F:3',5'-cyclic-nucleotide phosphodiesterase activity"/>
    <property type="evidence" value="ECO:0007669"/>
    <property type="project" value="InterPro"/>
</dbReference>
<reference evidence="6" key="1">
    <citation type="submission" date="2007-04" db="EMBL/GenBank/DDBJ databases">
        <title>Annotation of Pediculus humanus corporis strain USDA.</title>
        <authorList>
            <person name="Kirkness E."/>
            <person name="Hannick L."/>
            <person name="Hass B."/>
            <person name="Bruggner R."/>
            <person name="Lawson D."/>
            <person name="Bidwell S."/>
            <person name="Joardar V."/>
            <person name="Caler E."/>
            <person name="Walenz B."/>
            <person name="Inman J."/>
            <person name="Schobel S."/>
            <person name="Galinsky K."/>
            <person name="Amedeo P."/>
            <person name="Strausberg R."/>
        </authorList>
    </citation>
    <scope>NUCLEOTIDE SEQUENCE</scope>
    <source>
        <strain evidence="6">USDA</strain>
    </source>
</reference>
<gene>
    <name evidence="7" type="primary">8238593</name>
    <name evidence="6" type="ORF">Phum_PHUM464080</name>
</gene>
<evidence type="ECO:0000256" key="2">
    <source>
        <dbReference type="ARBA" id="ARBA00022723"/>
    </source>
</evidence>
<dbReference type="Gene3D" id="1.10.1300.10">
    <property type="entry name" value="3'5'-cyclic nucleotide phosphodiesterase, catalytic domain"/>
    <property type="match status" value="2"/>
</dbReference>
<dbReference type="PANTHER" id="PTHR11347">
    <property type="entry name" value="CYCLIC NUCLEOTIDE PHOSPHODIESTERASE"/>
    <property type="match status" value="1"/>
</dbReference>
<name>E0VVK5_PEDHC</name>
<dbReference type="Proteomes" id="UP000009046">
    <property type="component" value="Unassembled WGS sequence"/>
</dbReference>
<evidence type="ECO:0000313" key="8">
    <source>
        <dbReference type="Proteomes" id="UP000009046"/>
    </source>
</evidence>
<dbReference type="GO" id="GO:0007165">
    <property type="term" value="P:signal transduction"/>
    <property type="evidence" value="ECO:0007669"/>
    <property type="project" value="InterPro"/>
</dbReference>
<keyword evidence="1" id="KW-0140">cGMP</keyword>
<evidence type="ECO:0000313" key="7">
    <source>
        <dbReference type="EnsemblMetazoa" id="PHUM464080-PA"/>
    </source>
</evidence>
<dbReference type="FunCoup" id="E0VVK5">
    <property type="interactions" value="124"/>
</dbReference>
<feature type="domain" description="PDEase" evidence="5">
    <location>
        <begin position="258"/>
        <end position="383"/>
    </location>
</feature>
<dbReference type="EMBL" id="DS235812">
    <property type="protein sequence ID" value="EEB17411.1"/>
    <property type="molecule type" value="Genomic_DNA"/>
</dbReference>
<dbReference type="InterPro" id="IPR013706">
    <property type="entry name" value="PDE1_N"/>
</dbReference>
<dbReference type="RefSeq" id="XP_002430149.1">
    <property type="nucleotide sequence ID" value="XM_002430104.1"/>
</dbReference>
<dbReference type="AlphaFoldDB" id="E0VVK5"/>
<dbReference type="GeneID" id="8238593"/>